<dbReference type="EMBL" id="SMOL01000753">
    <property type="protein sequence ID" value="KAB2600129.1"/>
    <property type="molecule type" value="Genomic_DNA"/>
</dbReference>
<dbReference type="Proteomes" id="UP000327157">
    <property type="component" value="Chromosome 13"/>
</dbReference>
<reference evidence="1 2" key="1">
    <citation type="submission" date="2019-09" db="EMBL/GenBank/DDBJ databases">
        <authorList>
            <person name="Ou C."/>
        </authorList>
    </citation>
    <scope>NUCLEOTIDE SEQUENCE [LARGE SCALE GENOMIC DNA]</scope>
    <source>
        <strain evidence="1">S2</strain>
        <tissue evidence="1">Leaf</tissue>
    </source>
</reference>
<reference evidence="1 2" key="3">
    <citation type="submission" date="2019-11" db="EMBL/GenBank/DDBJ databases">
        <title>A de novo genome assembly of a pear dwarfing rootstock.</title>
        <authorList>
            <person name="Wang F."/>
            <person name="Wang J."/>
            <person name="Li S."/>
            <person name="Zhang Y."/>
            <person name="Fang M."/>
            <person name="Ma L."/>
            <person name="Zhao Y."/>
            <person name="Jiang S."/>
        </authorList>
    </citation>
    <scope>NUCLEOTIDE SEQUENCE [LARGE SCALE GENOMIC DNA]</scope>
    <source>
        <strain evidence="1">S2</strain>
        <tissue evidence="1">Leaf</tissue>
    </source>
</reference>
<evidence type="ECO:0000313" key="2">
    <source>
        <dbReference type="Proteomes" id="UP000327157"/>
    </source>
</evidence>
<reference evidence="2" key="2">
    <citation type="submission" date="2019-10" db="EMBL/GenBank/DDBJ databases">
        <title>A de novo genome assembly of a pear dwarfing rootstock.</title>
        <authorList>
            <person name="Wang F."/>
            <person name="Wang J."/>
            <person name="Li S."/>
            <person name="Zhang Y."/>
            <person name="Fang M."/>
            <person name="Ma L."/>
            <person name="Zhao Y."/>
            <person name="Jiang S."/>
        </authorList>
    </citation>
    <scope>NUCLEOTIDE SEQUENCE [LARGE SCALE GENOMIC DNA]</scope>
</reference>
<proteinExistence type="predicted"/>
<evidence type="ECO:0000313" key="1">
    <source>
        <dbReference type="EMBL" id="KAB2600129.1"/>
    </source>
</evidence>
<sequence>MMASWDSWVEEGLQKLKLPQLIGSIRPIYLHRTQDDTQKPVDEDEFEVHNEIQPWDRPSMEVHILEPTFQKWLNEIPRSEHNNTKLALSYNGYKT</sequence>
<organism evidence="1 2">
    <name type="scientific">Pyrus ussuriensis x Pyrus communis</name>
    <dbReference type="NCBI Taxonomy" id="2448454"/>
    <lineage>
        <taxon>Eukaryota</taxon>
        <taxon>Viridiplantae</taxon>
        <taxon>Streptophyta</taxon>
        <taxon>Embryophyta</taxon>
        <taxon>Tracheophyta</taxon>
        <taxon>Spermatophyta</taxon>
        <taxon>Magnoliopsida</taxon>
        <taxon>eudicotyledons</taxon>
        <taxon>Gunneridae</taxon>
        <taxon>Pentapetalae</taxon>
        <taxon>rosids</taxon>
        <taxon>fabids</taxon>
        <taxon>Rosales</taxon>
        <taxon>Rosaceae</taxon>
        <taxon>Amygdaloideae</taxon>
        <taxon>Maleae</taxon>
        <taxon>Pyrus</taxon>
    </lineage>
</organism>
<name>A0A5N5FAM1_9ROSA</name>
<gene>
    <name evidence="1" type="ORF">D8674_010400</name>
</gene>
<accession>A0A5N5FAM1</accession>
<dbReference type="AlphaFoldDB" id="A0A5N5FAM1"/>
<keyword evidence="2" id="KW-1185">Reference proteome</keyword>
<comment type="caution">
    <text evidence="1">The sequence shown here is derived from an EMBL/GenBank/DDBJ whole genome shotgun (WGS) entry which is preliminary data.</text>
</comment>
<protein>
    <submittedName>
        <fullName evidence="1">Uncharacterized protein</fullName>
    </submittedName>
</protein>